<reference evidence="1 2" key="1">
    <citation type="submission" date="2019-03" db="EMBL/GenBank/DDBJ databases">
        <title>The genome sequence of a newly discovered highly antifungal drug resistant Aspergillus species, Aspergillus tanneri NIH 1004.</title>
        <authorList>
            <person name="Mounaud S."/>
            <person name="Singh I."/>
            <person name="Joardar V."/>
            <person name="Pakala S."/>
            <person name="Pakala S."/>
            <person name="Venepally P."/>
            <person name="Hoover J."/>
            <person name="Nierman W."/>
            <person name="Chung J."/>
            <person name="Losada L."/>
        </authorList>
    </citation>
    <scope>NUCLEOTIDE SEQUENCE [LARGE SCALE GENOMIC DNA]</scope>
    <source>
        <strain evidence="1 2">NIH1004</strain>
    </source>
</reference>
<gene>
    <name evidence="1" type="ORF">EYZ11_006139</name>
</gene>
<dbReference type="STRING" id="1220188.A0A4S3JIP2"/>
<sequence length="70" mass="7771">MTSMDRCILPDVVKPVNYHVSLFDLELGGSWVYKGIVKIDAQVTSSTKEIVLNSKEIKVQNAEIFGRDGS</sequence>
<dbReference type="EMBL" id="SOSA01000211">
    <property type="protein sequence ID" value="THC94378.1"/>
    <property type="molecule type" value="Genomic_DNA"/>
</dbReference>
<dbReference type="Gene3D" id="2.60.40.1730">
    <property type="entry name" value="tricorn interacting facor f3 domain"/>
    <property type="match status" value="1"/>
</dbReference>
<evidence type="ECO:0000313" key="2">
    <source>
        <dbReference type="Proteomes" id="UP000308092"/>
    </source>
</evidence>
<comment type="caution">
    <text evidence="1">The sequence shown here is derived from an EMBL/GenBank/DDBJ whole genome shotgun (WGS) entry which is preliminary data.</text>
</comment>
<keyword evidence="2" id="KW-1185">Reference proteome</keyword>
<accession>A0A4S3JIP2</accession>
<protein>
    <submittedName>
        <fullName evidence="1">Uncharacterized protein</fullName>
    </submittedName>
</protein>
<dbReference type="AlphaFoldDB" id="A0A4S3JIP2"/>
<evidence type="ECO:0000313" key="1">
    <source>
        <dbReference type="EMBL" id="THC94378.1"/>
    </source>
</evidence>
<name>A0A4S3JIP2_9EURO</name>
<dbReference type="SUPFAM" id="SSF63737">
    <property type="entry name" value="Leukotriene A4 hydrolase N-terminal domain"/>
    <property type="match status" value="1"/>
</dbReference>
<dbReference type="InterPro" id="IPR042097">
    <property type="entry name" value="Aminopeptidase_N-like_N_sf"/>
</dbReference>
<dbReference type="VEuPathDB" id="FungiDB:EYZ11_006139"/>
<organism evidence="1 2">
    <name type="scientific">Aspergillus tanneri</name>
    <dbReference type="NCBI Taxonomy" id="1220188"/>
    <lineage>
        <taxon>Eukaryota</taxon>
        <taxon>Fungi</taxon>
        <taxon>Dikarya</taxon>
        <taxon>Ascomycota</taxon>
        <taxon>Pezizomycotina</taxon>
        <taxon>Eurotiomycetes</taxon>
        <taxon>Eurotiomycetidae</taxon>
        <taxon>Eurotiales</taxon>
        <taxon>Aspergillaceae</taxon>
        <taxon>Aspergillus</taxon>
        <taxon>Aspergillus subgen. Circumdati</taxon>
    </lineage>
</organism>
<proteinExistence type="predicted"/>
<dbReference type="Proteomes" id="UP000308092">
    <property type="component" value="Unassembled WGS sequence"/>
</dbReference>